<evidence type="ECO:0000256" key="2">
    <source>
        <dbReference type="ARBA" id="ARBA00022519"/>
    </source>
</evidence>
<accession>A0A5K7YWY8</accession>
<dbReference type="GO" id="GO:0030288">
    <property type="term" value="C:outer membrane-bounded periplasmic space"/>
    <property type="evidence" value="ECO:0007669"/>
    <property type="project" value="TreeGrafter"/>
</dbReference>
<name>A0A5K7YWY8_9BACT</name>
<dbReference type="NCBIfam" id="TIGR04409">
    <property type="entry name" value="LptC_YrbK"/>
    <property type="match status" value="1"/>
</dbReference>
<keyword evidence="5" id="KW-0472">Membrane</keyword>
<evidence type="ECO:0008006" key="8">
    <source>
        <dbReference type="Google" id="ProtNLM"/>
    </source>
</evidence>
<evidence type="ECO:0000313" key="7">
    <source>
        <dbReference type="Proteomes" id="UP000427769"/>
    </source>
</evidence>
<dbReference type="AlphaFoldDB" id="A0A5K7YWY8"/>
<evidence type="ECO:0000256" key="3">
    <source>
        <dbReference type="ARBA" id="ARBA00022692"/>
    </source>
</evidence>
<sequence>MNKSKLIRRLLLATSALALIATIGVFIGYRHLTRHPEALVELIAKDADMQLSKIHQTASKNGVREWRLDAESATLMEKQQIMVLARPEVEFFMEDGDNLHLTADQGTIHTGSSRMEVSGRVSASTSRYRFRTETLDYDPKARELRAKTPVALSGEAFTLQANSMAMNLETNITRFEGNVEGTIREDLQL</sequence>
<dbReference type="InterPro" id="IPR026265">
    <property type="entry name" value="LptC"/>
</dbReference>
<dbReference type="InterPro" id="IPR010664">
    <property type="entry name" value="LipoPS_assembly_LptC-rel"/>
</dbReference>
<evidence type="ECO:0000256" key="1">
    <source>
        <dbReference type="ARBA" id="ARBA00022475"/>
    </source>
</evidence>
<dbReference type="Pfam" id="PF06835">
    <property type="entry name" value="LptC"/>
    <property type="match status" value="1"/>
</dbReference>
<dbReference type="Gene3D" id="2.60.450.10">
    <property type="entry name" value="Lipopolysaccharide (LPS) transport protein A like domain"/>
    <property type="match status" value="1"/>
</dbReference>
<dbReference type="PANTHER" id="PTHR37481:SF1">
    <property type="entry name" value="LIPOPOLYSACCHARIDE EXPORT SYSTEM PROTEIN LPTC"/>
    <property type="match status" value="1"/>
</dbReference>
<gene>
    <name evidence="6" type="ORF">DSCW_12630</name>
</gene>
<dbReference type="RefSeq" id="WP_155302920.1">
    <property type="nucleotide sequence ID" value="NZ_AP021875.1"/>
</dbReference>
<reference evidence="6 7" key="1">
    <citation type="submission" date="2019-11" db="EMBL/GenBank/DDBJ databases">
        <title>Comparative genomics of hydrocarbon-degrading Desulfosarcina strains.</title>
        <authorList>
            <person name="Watanabe M."/>
            <person name="Kojima H."/>
            <person name="Fukui M."/>
        </authorList>
    </citation>
    <scope>NUCLEOTIDE SEQUENCE [LARGE SCALE GENOMIC DNA]</scope>
    <source>
        <strain evidence="6 7">PP31</strain>
    </source>
</reference>
<keyword evidence="7" id="KW-1185">Reference proteome</keyword>
<protein>
    <recommendedName>
        <fullName evidence="8">LPS export ABC transporter periplasmic protein LptC</fullName>
    </recommendedName>
</protein>
<dbReference type="GO" id="GO:0017089">
    <property type="term" value="F:glycolipid transfer activity"/>
    <property type="evidence" value="ECO:0007669"/>
    <property type="project" value="TreeGrafter"/>
</dbReference>
<evidence type="ECO:0000313" key="6">
    <source>
        <dbReference type="EMBL" id="BBO73846.1"/>
    </source>
</evidence>
<dbReference type="PANTHER" id="PTHR37481">
    <property type="entry name" value="LIPOPOLYSACCHARIDE EXPORT SYSTEM PROTEIN LPTC"/>
    <property type="match status" value="1"/>
</dbReference>
<keyword evidence="4" id="KW-1133">Transmembrane helix</keyword>
<dbReference type="KEGG" id="dwd:DSCW_12630"/>
<organism evidence="6 7">
    <name type="scientific">Desulfosarcina widdelii</name>
    <dbReference type="NCBI Taxonomy" id="947919"/>
    <lineage>
        <taxon>Bacteria</taxon>
        <taxon>Pseudomonadati</taxon>
        <taxon>Thermodesulfobacteriota</taxon>
        <taxon>Desulfobacteria</taxon>
        <taxon>Desulfobacterales</taxon>
        <taxon>Desulfosarcinaceae</taxon>
        <taxon>Desulfosarcina</taxon>
    </lineage>
</organism>
<dbReference type="OrthoDB" id="5422221at2"/>
<dbReference type="InterPro" id="IPR052363">
    <property type="entry name" value="LPS_export_LptC"/>
</dbReference>
<keyword evidence="3" id="KW-0812">Transmembrane</keyword>
<dbReference type="GO" id="GO:0015221">
    <property type="term" value="F:lipopolysaccharide transmembrane transporter activity"/>
    <property type="evidence" value="ECO:0007669"/>
    <property type="project" value="InterPro"/>
</dbReference>
<proteinExistence type="predicted"/>
<dbReference type="EMBL" id="AP021875">
    <property type="protein sequence ID" value="BBO73846.1"/>
    <property type="molecule type" value="Genomic_DNA"/>
</dbReference>
<keyword evidence="2" id="KW-0997">Cell inner membrane</keyword>
<dbReference type="Proteomes" id="UP000427769">
    <property type="component" value="Chromosome"/>
</dbReference>
<evidence type="ECO:0000256" key="4">
    <source>
        <dbReference type="ARBA" id="ARBA00022989"/>
    </source>
</evidence>
<dbReference type="GO" id="GO:0005886">
    <property type="term" value="C:plasma membrane"/>
    <property type="evidence" value="ECO:0007669"/>
    <property type="project" value="InterPro"/>
</dbReference>
<keyword evidence="1" id="KW-1003">Cell membrane</keyword>
<evidence type="ECO:0000256" key="5">
    <source>
        <dbReference type="ARBA" id="ARBA00023136"/>
    </source>
</evidence>